<proteinExistence type="inferred from homology"/>
<dbReference type="GO" id="GO:0005615">
    <property type="term" value="C:extracellular space"/>
    <property type="evidence" value="ECO:0007669"/>
    <property type="project" value="InterPro"/>
</dbReference>
<dbReference type="AlphaFoldDB" id="A0A7J6WF60"/>
<organism evidence="3 4">
    <name type="scientific">Thalictrum thalictroides</name>
    <name type="common">Rue-anemone</name>
    <name type="synonym">Anemone thalictroides</name>
    <dbReference type="NCBI Taxonomy" id="46969"/>
    <lineage>
        <taxon>Eukaryota</taxon>
        <taxon>Viridiplantae</taxon>
        <taxon>Streptophyta</taxon>
        <taxon>Embryophyta</taxon>
        <taxon>Tracheophyta</taxon>
        <taxon>Spermatophyta</taxon>
        <taxon>Magnoliopsida</taxon>
        <taxon>Ranunculales</taxon>
        <taxon>Ranunculaceae</taxon>
        <taxon>Thalictroideae</taxon>
        <taxon>Thalictrum</taxon>
    </lineage>
</organism>
<feature type="domain" description="Serpin" evidence="2">
    <location>
        <begin position="5"/>
        <end position="65"/>
    </location>
</feature>
<dbReference type="Proteomes" id="UP000554482">
    <property type="component" value="Unassembled WGS sequence"/>
</dbReference>
<dbReference type="SUPFAM" id="SSF56574">
    <property type="entry name" value="Serpins"/>
    <property type="match status" value="1"/>
</dbReference>
<accession>A0A7J6WF60</accession>
<dbReference type="PANTHER" id="PTHR11461:SF211">
    <property type="entry name" value="GH10112P-RELATED"/>
    <property type="match status" value="1"/>
</dbReference>
<comment type="caution">
    <text evidence="3">The sequence shown here is derived from an EMBL/GenBank/DDBJ whole genome shotgun (WGS) entry which is preliminary data.</text>
</comment>
<dbReference type="GO" id="GO:0004867">
    <property type="term" value="F:serine-type endopeptidase inhibitor activity"/>
    <property type="evidence" value="ECO:0007669"/>
    <property type="project" value="InterPro"/>
</dbReference>
<dbReference type="InterPro" id="IPR042178">
    <property type="entry name" value="Serpin_sf_1"/>
</dbReference>
<reference evidence="3 4" key="1">
    <citation type="submission" date="2020-06" db="EMBL/GenBank/DDBJ databases">
        <title>Transcriptomic and genomic resources for Thalictrum thalictroides and T. hernandezii: Facilitating candidate gene discovery in an emerging model plant lineage.</title>
        <authorList>
            <person name="Arias T."/>
            <person name="Riano-Pachon D.M."/>
            <person name="Di Stilio V.S."/>
        </authorList>
    </citation>
    <scope>NUCLEOTIDE SEQUENCE [LARGE SCALE GENOMIC DNA]</scope>
    <source>
        <strain evidence="4">cv. WT478/WT964</strain>
        <tissue evidence="3">Leaves</tissue>
    </source>
</reference>
<dbReference type="InterPro" id="IPR023796">
    <property type="entry name" value="Serpin_dom"/>
</dbReference>
<keyword evidence="4" id="KW-1185">Reference proteome</keyword>
<dbReference type="InterPro" id="IPR000215">
    <property type="entry name" value="Serpin_fam"/>
</dbReference>
<evidence type="ECO:0000259" key="2">
    <source>
        <dbReference type="Pfam" id="PF00079"/>
    </source>
</evidence>
<sequence>MGSFWVPKFKITHDFEASKVLQDAGLKLPFPSQAEFDDLLLNPGGHLKVSQVVHKSFIEVDEEGTLLQFL</sequence>
<dbReference type="InterPro" id="IPR036186">
    <property type="entry name" value="Serpin_sf"/>
</dbReference>
<evidence type="ECO:0000256" key="1">
    <source>
        <dbReference type="ARBA" id="ARBA00009500"/>
    </source>
</evidence>
<protein>
    <recommendedName>
        <fullName evidence="2">Serpin domain-containing protein</fullName>
    </recommendedName>
</protein>
<name>A0A7J6WF60_THATH</name>
<dbReference type="PANTHER" id="PTHR11461">
    <property type="entry name" value="SERINE PROTEASE INHIBITOR, SERPIN"/>
    <property type="match status" value="1"/>
</dbReference>
<comment type="similarity">
    <text evidence="1">Belongs to the serpin family.</text>
</comment>
<dbReference type="Pfam" id="PF00079">
    <property type="entry name" value="Serpin"/>
    <property type="match status" value="1"/>
</dbReference>
<dbReference type="OrthoDB" id="6280426at2759"/>
<dbReference type="EMBL" id="JABWDY010017588">
    <property type="protein sequence ID" value="KAF5195250.1"/>
    <property type="molecule type" value="Genomic_DNA"/>
</dbReference>
<dbReference type="Gene3D" id="3.30.497.10">
    <property type="entry name" value="Antithrombin, subunit I, domain 2"/>
    <property type="match status" value="1"/>
</dbReference>
<evidence type="ECO:0000313" key="4">
    <source>
        <dbReference type="Proteomes" id="UP000554482"/>
    </source>
</evidence>
<evidence type="ECO:0000313" key="3">
    <source>
        <dbReference type="EMBL" id="KAF5195250.1"/>
    </source>
</evidence>
<gene>
    <name evidence="3" type="ORF">FRX31_015163</name>
</gene>